<keyword evidence="3" id="KW-1185">Reference proteome</keyword>
<organism evidence="2 3">
    <name type="scientific">Rhodocista pekingensis</name>
    <dbReference type="NCBI Taxonomy" id="201185"/>
    <lineage>
        <taxon>Bacteria</taxon>
        <taxon>Pseudomonadati</taxon>
        <taxon>Pseudomonadota</taxon>
        <taxon>Alphaproteobacteria</taxon>
        <taxon>Rhodospirillales</taxon>
        <taxon>Azospirillaceae</taxon>
        <taxon>Rhodocista</taxon>
    </lineage>
</organism>
<name>A0ABW2KZD7_9PROT</name>
<gene>
    <name evidence="2" type="ORF">ACFQPS_14690</name>
</gene>
<accession>A0ABW2KZD7</accession>
<dbReference type="SUPFAM" id="SSF81301">
    <property type="entry name" value="Nucleotidyltransferase"/>
    <property type="match status" value="1"/>
</dbReference>
<protein>
    <submittedName>
        <fullName evidence="2">Nucleotidyltransferase domain-containing protein</fullName>
    </submittedName>
</protein>
<feature type="domain" description="Polymerase nucleotidyl transferase" evidence="1">
    <location>
        <begin position="14"/>
        <end position="77"/>
    </location>
</feature>
<dbReference type="Gene3D" id="3.30.460.10">
    <property type="entry name" value="Beta Polymerase, domain 2"/>
    <property type="match status" value="1"/>
</dbReference>
<comment type="caution">
    <text evidence="2">The sequence shown here is derived from an EMBL/GenBank/DDBJ whole genome shotgun (WGS) entry which is preliminary data.</text>
</comment>
<dbReference type="Proteomes" id="UP001596456">
    <property type="component" value="Unassembled WGS sequence"/>
</dbReference>
<dbReference type="EMBL" id="JBHTCM010000015">
    <property type="protein sequence ID" value="MFC7334414.1"/>
    <property type="molecule type" value="Genomic_DNA"/>
</dbReference>
<dbReference type="RefSeq" id="WP_377359972.1">
    <property type="nucleotide sequence ID" value="NZ_JBHTCM010000015.1"/>
</dbReference>
<dbReference type="InterPro" id="IPR052548">
    <property type="entry name" value="Type_VII_TA_antitoxin"/>
</dbReference>
<dbReference type="InterPro" id="IPR043519">
    <property type="entry name" value="NT_sf"/>
</dbReference>
<sequence>MLRPMDARIRPILDELKAGLVELYGDRLDRVILYGSQARGDARPDSDIDVLVVLRGAFDRAAEQRQLARLAVPIELRDRVIISPVLRTVDEIDQHHPFYRNVLRDGMRL</sequence>
<evidence type="ECO:0000259" key="1">
    <source>
        <dbReference type="Pfam" id="PF01909"/>
    </source>
</evidence>
<dbReference type="Pfam" id="PF01909">
    <property type="entry name" value="NTP_transf_2"/>
    <property type="match status" value="1"/>
</dbReference>
<reference evidence="3" key="1">
    <citation type="journal article" date="2019" name="Int. J. Syst. Evol. Microbiol.">
        <title>The Global Catalogue of Microorganisms (GCM) 10K type strain sequencing project: providing services to taxonomists for standard genome sequencing and annotation.</title>
        <authorList>
            <consortium name="The Broad Institute Genomics Platform"/>
            <consortium name="The Broad Institute Genome Sequencing Center for Infectious Disease"/>
            <person name="Wu L."/>
            <person name="Ma J."/>
        </authorList>
    </citation>
    <scope>NUCLEOTIDE SEQUENCE [LARGE SCALE GENOMIC DNA]</scope>
    <source>
        <strain evidence="3">CGMCC 1.16275</strain>
    </source>
</reference>
<evidence type="ECO:0000313" key="2">
    <source>
        <dbReference type="EMBL" id="MFC7334414.1"/>
    </source>
</evidence>
<dbReference type="PANTHER" id="PTHR33933">
    <property type="entry name" value="NUCLEOTIDYLTRANSFERASE"/>
    <property type="match status" value="1"/>
</dbReference>
<dbReference type="PANTHER" id="PTHR33933:SF1">
    <property type="entry name" value="PROTEIN ADENYLYLTRANSFERASE MNTA-RELATED"/>
    <property type="match status" value="1"/>
</dbReference>
<proteinExistence type="predicted"/>
<evidence type="ECO:0000313" key="3">
    <source>
        <dbReference type="Proteomes" id="UP001596456"/>
    </source>
</evidence>
<dbReference type="InterPro" id="IPR002934">
    <property type="entry name" value="Polymerase_NTP_transf_dom"/>
</dbReference>
<dbReference type="CDD" id="cd05403">
    <property type="entry name" value="NT_KNTase_like"/>
    <property type="match status" value="1"/>
</dbReference>